<dbReference type="InterPro" id="IPR013783">
    <property type="entry name" value="Ig-like_fold"/>
</dbReference>
<feature type="domain" description="Glycoside hydrolase family 9" evidence="9">
    <location>
        <begin position="271"/>
        <end position="721"/>
    </location>
</feature>
<keyword evidence="5 6" id="KW-0624">Polysaccharide degradation</keyword>
<dbReference type="SUPFAM" id="SSF48208">
    <property type="entry name" value="Six-hairpin glycosidases"/>
    <property type="match status" value="1"/>
</dbReference>
<dbReference type="Proteomes" id="UP000546162">
    <property type="component" value="Unassembled WGS sequence"/>
</dbReference>
<comment type="similarity">
    <text evidence="1 6 7">Belongs to the glycosyl hydrolase 9 (cellulase E) family.</text>
</comment>
<accession>A0A7W7GZ66</accession>
<dbReference type="Gene3D" id="1.50.10.10">
    <property type="match status" value="1"/>
</dbReference>
<evidence type="ECO:0000256" key="5">
    <source>
        <dbReference type="ARBA" id="ARBA00023326"/>
    </source>
</evidence>
<dbReference type="Pfam" id="PF02018">
    <property type="entry name" value="CBM_4_9"/>
    <property type="match status" value="1"/>
</dbReference>
<dbReference type="Pfam" id="PF02927">
    <property type="entry name" value="CelD_N"/>
    <property type="match status" value="1"/>
</dbReference>
<evidence type="ECO:0000256" key="4">
    <source>
        <dbReference type="ARBA" id="ARBA00023295"/>
    </source>
</evidence>
<feature type="region of interest" description="Disordered" evidence="8">
    <location>
        <begin position="220"/>
        <end position="244"/>
    </location>
</feature>
<dbReference type="Gene3D" id="2.60.120.260">
    <property type="entry name" value="Galactose-binding domain-like"/>
    <property type="match status" value="1"/>
</dbReference>
<comment type="caution">
    <text evidence="12">The sequence shown here is derived from an EMBL/GenBank/DDBJ whole genome shotgun (WGS) entry which is preliminary data.</text>
</comment>
<feature type="domain" description="Cellulase Ig-like" evidence="11">
    <location>
        <begin position="177"/>
        <end position="261"/>
    </location>
</feature>
<evidence type="ECO:0000256" key="3">
    <source>
        <dbReference type="ARBA" id="ARBA00023277"/>
    </source>
</evidence>
<keyword evidence="7" id="KW-0732">Signal</keyword>
<evidence type="ECO:0000313" key="12">
    <source>
        <dbReference type="EMBL" id="MBB4741008.1"/>
    </source>
</evidence>
<evidence type="ECO:0000256" key="8">
    <source>
        <dbReference type="SAM" id="MobiDB-lite"/>
    </source>
</evidence>
<keyword evidence="3 6" id="KW-0119">Carbohydrate metabolism</keyword>
<evidence type="ECO:0000256" key="6">
    <source>
        <dbReference type="PROSITE-ProRule" id="PRU10060"/>
    </source>
</evidence>
<feature type="signal peptide" evidence="7">
    <location>
        <begin position="1"/>
        <end position="27"/>
    </location>
</feature>
<dbReference type="EMBL" id="JACHNB010000001">
    <property type="protein sequence ID" value="MBB4741008.1"/>
    <property type="molecule type" value="Genomic_DNA"/>
</dbReference>
<feature type="active site" evidence="6">
    <location>
        <position position="701"/>
    </location>
</feature>
<dbReference type="InterPro" id="IPR014756">
    <property type="entry name" value="Ig_E-set"/>
</dbReference>
<dbReference type="SUPFAM" id="SSF49785">
    <property type="entry name" value="Galactose-binding domain-like"/>
    <property type="match status" value="1"/>
</dbReference>
<dbReference type="PROSITE" id="PS00698">
    <property type="entry name" value="GH9_3"/>
    <property type="match status" value="1"/>
</dbReference>
<evidence type="ECO:0000259" key="9">
    <source>
        <dbReference type="Pfam" id="PF00759"/>
    </source>
</evidence>
<evidence type="ECO:0000259" key="10">
    <source>
        <dbReference type="Pfam" id="PF02018"/>
    </source>
</evidence>
<gene>
    <name evidence="12" type="ORF">BJY16_004467</name>
</gene>
<dbReference type="InterPro" id="IPR012341">
    <property type="entry name" value="6hp_glycosidase-like_sf"/>
</dbReference>
<name>A0A7W7GZ66_9ACTN</name>
<evidence type="ECO:0000259" key="11">
    <source>
        <dbReference type="Pfam" id="PF02927"/>
    </source>
</evidence>
<dbReference type="CDD" id="cd02850">
    <property type="entry name" value="E_set_Cellulase_N"/>
    <property type="match status" value="1"/>
</dbReference>
<keyword evidence="13" id="KW-1185">Reference proteome</keyword>
<evidence type="ECO:0000313" key="13">
    <source>
        <dbReference type="Proteomes" id="UP000546162"/>
    </source>
</evidence>
<dbReference type="RefSeq" id="WP_185041545.1">
    <property type="nucleotide sequence ID" value="NZ_BAABFG010000005.1"/>
</dbReference>
<dbReference type="InterPro" id="IPR001701">
    <property type="entry name" value="Glyco_hydro_9"/>
</dbReference>
<feature type="active site" evidence="6">
    <location>
        <position position="710"/>
    </location>
</feature>
<dbReference type="GO" id="GO:0030245">
    <property type="term" value="P:cellulose catabolic process"/>
    <property type="evidence" value="ECO:0007669"/>
    <property type="project" value="UniProtKB-KW"/>
</dbReference>
<evidence type="ECO:0000256" key="1">
    <source>
        <dbReference type="ARBA" id="ARBA00007072"/>
    </source>
</evidence>
<keyword evidence="4 6" id="KW-0326">Glycosidase</keyword>
<dbReference type="EC" id="3.2.1.4" evidence="7"/>
<sequence>MHLWERSLALSAATLLLVGAAVTPAQADEVEQVVNGGFDGTSDPFWSTSGMPIALSDGRACVDVPGGTANRWDAAVGQNDIDLVAGETYRFSFDASGDAGHVVRAVTGLAVSPYDTYFEQSPVLGAVQHYEYTFTASATTAQGQVAFQVGGSAEPWHFCVDNVSLVGGVPPEVYVPDTGPRIRVNQVSYLPSGPKVATLVTTETTPLLWELRNAAGKVVDTGRSEPRGLDVSSGQNVHTVDFSGNSRKGTGYTLTVDGETSRPFDIGGDAYDRLRADSLKFFYTQRSGIAIDDTLRPGYGRAAGHVDVAPNQGDGNVPCQPGVCDYRLDVRGGWYDAGDHGKYVVNGGISVWGLLSEYEQSKQVRKVSLTIPESGDRTPDILDEARWELDFLLKMQAPNGMVHHKIHDQAWTGLPLLPSADPQPRELHPVSTAATLNLAATAAQAARVYKRYDPAFATRALAAAKKAYTAAKTNPIVLAPESDGVGGGAYNDTKVSDDFYWAAAELFLTTGEHQYATDVLTSPEHTADSFGPVAFDWAATAVPAKLDLALIPNKLPGLGKVKAQVLAGADKYLAIQEAHPYGVAYAPPNNVWDWGSSSIIANNLVVLTAAHQLTGTYKYEYGVLTGLDWLFGRNALNRSYVTGYGEVSAQNEHSRWYAAQLDPALPHPPAGSLAGGPNSSIQDPLAQEKLKGCVGQFCYIDDIQSWSTNELTINWNAALARLTGYVAELH</sequence>
<keyword evidence="7" id="KW-0136">Cellulose degradation</keyword>
<feature type="compositionally biased region" description="Polar residues" evidence="8">
    <location>
        <begin position="232"/>
        <end position="244"/>
    </location>
</feature>
<reference evidence="12 13" key="1">
    <citation type="submission" date="2020-08" db="EMBL/GenBank/DDBJ databases">
        <title>Sequencing the genomes of 1000 actinobacteria strains.</title>
        <authorList>
            <person name="Klenk H.-P."/>
        </authorList>
    </citation>
    <scope>NUCLEOTIDE SEQUENCE [LARGE SCALE GENOMIC DNA]</scope>
    <source>
        <strain evidence="12 13">DSM 45809</strain>
    </source>
</reference>
<dbReference type="InterPro" id="IPR033126">
    <property type="entry name" value="Glyco_hydro_9_Asp/Glu_AS"/>
</dbReference>
<organism evidence="12 13">
    <name type="scientific">Actinoplanes octamycinicus</name>
    <dbReference type="NCBI Taxonomy" id="135948"/>
    <lineage>
        <taxon>Bacteria</taxon>
        <taxon>Bacillati</taxon>
        <taxon>Actinomycetota</taxon>
        <taxon>Actinomycetes</taxon>
        <taxon>Micromonosporales</taxon>
        <taxon>Micromonosporaceae</taxon>
        <taxon>Actinoplanes</taxon>
    </lineage>
</organism>
<dbReference type="GO" id="GO:0008810">
    <property type="term" value="F:cellulase activity"/>
    <property type="evidence" value="ECO:0007669"/>
    <property type="project" value="UniProtKB-EC"/>
</dbReference>
<dbReference type="InterPro" id="IPR004197">
    <property type="entry name" value="Cellulase_Ig-like"/>
</dbReference>
<dbReference type="Pfam" id="PF00759">
    <property type="entry name" value="Glyco_hydro_9"/>
    <property type="match status" value="1"/>
</dbReference>
<dbReference type="PANTHER" id="PTHR22298">
    <property type="entry name" value="ENDO-1,4-BETA-GLUCANASE"/>
    <property type="match status" value="1"/>
</dbReference>
<comment type="catalytic activity">
    <reaction evidence="7">
        <text>Endohydrolysis of (1-&gt;4)-beta-D-glucosidic linkages in cellulose, lichenin and cereal beta-D-glucans.</text>
        <dbReference type="EC" id="3.2.1.4"/>
    </reaction>
</comment>
<evidence type="ECO:0000256" key="2">
    <source>
        <dbReference type="ARBA" id="ARBA00022801"/>
    </source>
</evidence>
<dbReference type="InterPro" id="IPR008928">
    <property type="entry name" value="6-hairpin_glycosidase_sf"/>
</dbReference>
<dbReference type="SUPFAM" id="SSF81296">
    <property type="entry name" value="E set domains"/>
    <property type="match status" value="1"/>
</dbReference>
<dbReference type="Gene3D" id="2.60.40.10">
    <property type="entry name" value="Immunoglobulins"/>
    <property type="match status" value="1"/>
</dbReference>
<protein>
    <recommendedName>
        <fullName evidence="7">Endoglucanase</fullName>
        <ecNumber evidence="7">3.2.1.4</ecNumber>
    </recommendedName>
</protein>
<proteinExistence type="inferred from homology"/>
<keyword evidence="2 6" id="KW-0378">Hydrolase</keyword>
<evidence type="ECO:0000256" key="7">
    <source>
        <dbReference type="RuleBase" id="RU361166"/>
    </source>
</evidence>
<dbReference type="InterPro" id="IPR008979">
    <property type="entry name" value="Galactose-bd-like_sf"/>
</dbReference>
<feature type="chain" id="PRO_5031611591" description="Endoglucanase" evidence="7">
    <location>
        <begin position="28"/>
        <end position="730"/>
    </location>
</feature>
<feature type="domain" description="CBM-cenC" evidence="10">
    <location>
        <begin position="31"/>
        <end position="150"/>
    </location>
</feature>
<dbReference type="InterPro" id="IPR003305">
    <property type="entry name" value="CenC_carb-bd"/>
</dbReference>
<dbReference type="AlphaFoldDB" id="A0A7W7GZ66"/>